<feature type="transmembrane region" description="Helical" evidence="7">
    <location>
        <begin position="64"/>
        <end position="91"/>
    </location>
</feature>
<keyword evidence="10" id="KW-0645">Protease</keyword>
<dbReference type="EMBL" id="WMJY01000053">
    <property type="protein sequence ID" value="MTH30981.1"/>
    <property type="molecule type" value="Genomic_DNA"/>
</dbReference>
<evidence type="ECO:0000259" key="9">
    <source>
        <dbReference type="Pfam" id="PF20216"/>
    </source>
</evidence>
<evidence type="ECO:0000256" key="6">
    <source>
        <dbReference type="ARBA" id="ARBA00023136"/>
    </source>
</evidence>
<sequence length="284" mass="31963">MANNIFKDLKENYTRGGYAQKLIFWNIGISVIFFLLQGLFPAAYKHVFYWVALTGDVQSVLFKPWTLLTYSFLHAGIVHLLLNMILLYFVNQLFSYFFNQKQFLTTFLLGAVVGGLFFLLFGLGFSHAGDVLVGASAAVIAPLLALVVYNPYMQVRLMLIGNVKIWYVAAFIILIDILQLVGTNNVGGHLAHLGGASIGAIYTILLKRGTDLSSVFDKSVNLFKRNQGTKFKNVHVNKNKKTKVDIPDFEKQKRIDLILDKISKSGYESLTKEEKSFLFQANNK</sequence>
<dbReference type="InterPro" id="IPR022764">
    <property type="entry name" value="Peptidase_S54_rhomboid_dom"/>
</dbReference>
<comment type="similarity">
    <text evidence="2">Belongs to the peptidase S54 family.</text>
</comment>
<name>A0A7K1GQ49_9FLAO</name>
<gene>
    <name evidence="10" type="ORF">GJV77_13970</name>
</gene>
<keyword evidence="11" id="KW-1185">Reference proteome</keyword>
<dbReference type="InterPro" id="IPR046483">
    <property type="entry name" value="DUF6576"/>
</dbReference>
<keyword evidence="4" id="KW-0378">Hydrolase</keyword>
<dbReference type="Proteomes" id="UP000488936">
    <property type="component" value="Unassembled WGS sequence"/>
</dbReference>
<feature type="transmembrane region" description="Helical" evidence="7">
    <location>
        <begin position="188"/>
        <end position="206"/>
    </location>
</feature>
<protein>
    <submittedName>
        <fullName evidence="10">Rhomboid family intramembrane serine protease</fullName>
    </submittedName>
</protein>
<feature type="domain" description="Peptidase S54 rhomboid" evidence="8">
    <location>
        <begin position="63"/>
        <end position="207"/>
    </location>
</feature>
<evidence type="ECO:0000256" key="3">
    <source>
        <dbReference type="ARBA" id="ARBA00022692"/>
    </source>
</evidence>
<feature type="transmembrane region" description="Helical" evidence="7">
    <location>
        <begin position="103"/>
        <end position="125"/>
    </location>
</feature>
<dbReference type="Pfam" id="PF01694">
    <property type="entry name" value="Rhomboid"/>
    <property type="match status" value="1"/>
</dbReference>
<proteinExistence type="inferred from homology"/>
<feature type="transmembrane region" description="Helical" evidence="7">
    <location>
        <begin position="131"/>
        <end position="153"/>
    </location>
</feature>
<comment type="caution">
    <text evidence="10">The sequence shown here is derived from an EMBL/GenBank/DDBJ whole genome shotgun (WGS) entry which is preliminary data.</text>
</comment>
<feature type="transmembrane region" description="Helical" evidence="7">
    <location>
        <begin position="22"/>
        <end position="44"/>
    </location>
</feature>
<evidence type="ECO:0000256" key="1">
    <source>
        <dbReference type="ARBA" id="ARBA00004141"/>
    </source>
</evidence>
<keyword evidence="6 7" id="KW-0472">Membrane</keyword>
<dbReference type="PANTHER" id="PTHR43731:SF14">
    <property type="entry name" value="PRESENILIN-ASSOCIATED RHOMBOID-LIKE PROTEIN, MITOCHONDRIAL"/>
    <property type="match status" value="1"/>
</dbReference>
<dbReference type="GO" id="GO:0004252">
    <property type="term" value="F:serine-type endopeptidase activity"/>
    <property type="evidence" value="ECO:0007669"/>
    <property type="project" value="InterPro"/>
</dbReference>
<keyword evidence="3 7" id="KW-0812">Transmembrane</keyword>
<dbReference type="Gene3D" id="1.20.1540.10">
    <property type="entry name" value="Rhomboid-like"/>
    <property type="match status" value="1"/>
</dbReference>
<feature type="transmembrane region" description="Helical" evidence="7">
    <location>
        <begin position="165"/>
        <end position="182"/>
    </location>
</feature>
<dbReference type="GO" id="GO:0006508">
    <property type="term" value="P:proteolysis"/>
    <property type="evidence" value="ECO:0007669"/>
    <property type="project" value="UniProtKB-KW"/>
</dbReference>
<feature type="domain" description="DUF6576" evidence="9">
    <location>
        <begin position="250"/>
        <end position="278"/>
    </location>
</feature>
<evidence type="ECO:0000256" key="5">
    <source>
        <dbReference type="ARBA" id="ARBA00022989"/>
    </source>
</evidence>
<dbReference type="GO" id="GO:0016020">
    <property type="term" value="C:membrane"/>
    <property type="evidence" value="ECO:0007669"/>
    <property type="project" value="UniProtKB-SubCell"/>
</dbReference>
<keyword evidence="5 7" id="KW-1133">Transmembrane helix</keyword>
<dbReference type="PANTHER" id="PTHR43731">
    <property type="entry name" value="RHOMBOID PROTEASE"/>
    <property type="match status" value="1"/>
</dbReference>
<dbReference type="OrthoDB" id="680602at2"/>
<evidence type="ECO:0000256" key="4">
    <source>
        <dbReference type="ARBA" id="ARBA00022801"/>
    </source>
</evidence>
<evidence type="ECO:0000256" key="2">
    <source>
        <dbReference type="ARBA" id="ARBA00009045"/>
    </source>
</evidence>
<comment type="subcellular location">
    <subcellularLocation>
        <location evidence="1">Membrane</location>
        <topology evidence="1">Multi-pass membrane protein</topology>
    </subcellularLocation>
</comment>
<evidence type="ECO:0000259" key="8">
    <source>
        <dbReference type="Pfam" id="PF01694"/>
    </source>
</evidence>
<evidence type="ECO:0000313" key="11">
    <source>
        <dbReference type="Proteomes" id="UP000488936"/>
    </source>
</evidence>
<dbReference type="RefSeq" id="WP_155036947.1">
    <property type="nucleotide sequence ID" value="NZ_JAYMMG010000013.1"/>
</dbReference>
<dbReference type="Pfam" id="PF20216">
    <property type="entry name" value="DUF6576"/>
    <property type="match status" value="1"/>
</dbReference>
<evidence type="ECO:0000313" key="10">
    <source>
        <dbReference type="EMBL" id="MTH30981.1"/>
    </source>
</evidence>
<accession>A0A7K1GQ49</accession>
<dbReference type="InterPro" id="IPR035952">
    <property type="entry name" value="Rhomboid-like_sf"/>
</dbReference>
<organism evidence="10 11">
    <name type="scientific">Myroides pelagicus</name>
    <dbReference type="NCBI Taxonomy" id="270914"/>
    <lineage>
        <taxon>Bacteria</taxon>
        <taxon>Pseudomonadati</taxon>
        <taxon>Bacteroidota</taxon>
        <taxon>Flavobacteriia</taxon>
        <taxon>Flavobacteriales</taxon>
        <taxon>Flavobacteriaceae</taxon>
        <taxon>Myroides</taxon>
    </lineage>
</organism>
<evidence type="ECO:0000256" key="7">
    <source>
        <dbReference type="SAM" id="Phobius"/>
    </source>
</evidence>
<dbReference type="InterPro" id="IPR050925">
    <property type="entry name" value="Rhomboid_protease_S54"/>
</dbReference>
<reference evidence="10 11" key="1">
    <citation type="journal article" date="2006" name="Int. J. Syst. Evol. Microbiol.">
        <title>Myroides pelagicus sp. nov., isolated from seawater in Thailand.</title>
        <authorList>
            <person name="Yoon J."/>
            <person name="Maneerat S."/>
            <person name="Kawai F."/>
            <person name="Yokota A."/>
        </authorList>
    </citation>
    <scope>NUCLEOTIDE SEQUENCE [LARGE SCALE GENOMIC DNA]</scope>
    <source>
        <strain evidence="10 11">SM1T</strain>
    </source>
</reference>
<dbReference type="AlphaFoldDB" id="A0A7K1GQ49"/>
<dbReference type="SUPFAM" id="SSF144091">
    <property type="entry name" value="Rhomboid-like"/>
    <property type="match status" value="1"/>
</dbReference>